<feature type="compositionally biased region" description="Basic and acidic residues" evidence="1">
    <location>
        <begin position="436"/>
        <end position="454"/>
    </location>
</feature>
<feature type="compositionally biased region" description="Polar residues" evidence="1">
    <location>
        <begin position="390"/>
        <end position="412"/>
    </location>
</feature>
<feature type="compositionally biased region" description="Polar residues" evidence="1">
    <location>
        <begin position="238"/>
        <end position="262"/>
    </location>
</feature>
<evidence type="ECO:0000313" key="2">
    <source>
        <dbReference type="Proteomes" id="UP000887577"/>
    </source>
</evidence>
<feature type="compositionally biased region" description="Polar residues" evidence="1">
    <location>
        <begin position="480"/>
        <end position="490"/>
    </location>
</feature>
<feature type="compositionally biased region" description="Pro residues" evidence="1">
    <location>
        <begin position="633"/>
        <end position="643"/>
    </location>
</feature>
<evidence type="ECO:0000256" key="1">
    <source>
        <dbReference type="SAM" id="MobiDB-lite"/>
    </source>
</evidence>
<dbReference type="AlphaFoldDB" id="A0A914Z4F9"/>
<feature type="compositionally biased region" description="Low complexity" evidence="1">
    <location>
        <begin position="363"/>
        <end position="374"/>
    </location>
</feature>
<feature type="compositionally biased region" description="Polar residues" evidence="1">
    <location>
        <begin position="648"/>
        <end position="662"/>
    </location>
</feature>
<evidence type="ECO:0000313" key="3">
    <source>
        <dbReference type="WBParaSite" id="PSU_v2.g6881.t1"/>
    </source>
</evidence>
<proteinExistence type="predicted"/>
<feature type="region of interest" description="Disordered" evidence="1">
    <location>
        <begin position="354"/>
        <end position="504"/>
    </location>
</feature>
<feature type="compositionally biased region" description="Low complexity" evidence="1">
    <location>
        <begin position="718"/>
        <end position="732"/>
    </location>
</feature>
<reference evidence="3" key="1">
    <citation type="submission" date="2022-11" db="UniProtKB">
        <authorList>
            <consortium name="WormBaseParasite"/>
        </authorList>
    </citation>
    <scope>IDENTIFICATION</scope>
</reference>
<feature type="compositionally biased region" description="Low complexity" evidence="1">
    <location>
        <begin position="417"/>
        <end position="430"/>
    </location>
</feature>
<accession>A0A914Z4F9</accession>
<protein>
    <submittedName>
        <fullName evidence="3">Uncharacterized protein</fullName>
    </submittedName>
</protein>
<dbReference type="Proteomes" id="UP000887577">
    <property type="component" value="Unplaced"/>
</dbReference>
<organism evidence="2 3">
    <name type="scientific">Panagrolaimus superbus</name>
    <dbReference type="NCBI Taxonomy" id="310955"/>
    <lineage>
        <taxon>Eukaryota</taxon>
        <taxon>Metazoa</taxon>
        <taxon>Ecdysozoa</taxon>
        <taxon>Nematoda</taxon>
        <taxon>Chromadorea</taxon>
        <taxon>Rhabditida</taxon>
        <taxon>Tylenchina</taxon>
        <taxon>Panagrolaimomorpha</taxon>
        <taxon>Panagrolaimoidea</taxon>
        <taxon>Panagrolaimidae</taxon>
        <taxon>Panagrolaimus</taxon>
    </lineage>
</organism>
<feature type="compositionally biased region" description="Low complexity" evidence="1">
    <location>
        <begin position="278"/>
        <end position="296"/>
    </location>
</feature>
<feature type="compositionally biased region" description="Polar residues" evidence="1">
    <location>
        <begin position="186"/>
        <end position="198"/>
    </location>
</feature>
<keyword evidence="2" id="KW-1185">Reference proteome</keyword>
<name>A0A914Z4F9_9BILA</name>
<dbReference type="WBParaSite" id="PSU_v2.g6881.t1">
    <property type="protein sequence ID" value="PSU_v2.g6881.t1"/>
    <property type="gene ID" value="PSU_v2.g6881"/>
</dbReference>
<feature type="region of interest" description="Disordered" evidence="1">
    <location>
        <begin position="686"/>
        <end position="737"/>
    </location>
</feature>
<feature type="compositionally biased region" description="Acidic residues" evidence="1">
    <location>
        <begin position="172"/>
        <end position="183"/>
    </location>
</feature>
<feature type="region of interest" description="Disordered" evidence="1">
    <location>
        <begin position="168"/>
        <end position="339"/>
    </location>
</feature>
<feature type="region of interest" description="Disordered" evidence="1">
    <location>
        <begin position="633"/>
        <end position="670"/>
    </location>
</feature>
<feature type="compositionally biased region" description="Acidic residues" evidence="1">
    <location>
        <begin position="314"/>
        <end position="326"/>
    </location>
</feature>
<feature type="compositionally biased region" description="Basic residues" evidence="1">
    <location>
        <begin position="219"/>
        <end position="237"/>
    </location>
</feature>
<feature type="compositionally biased region" description="Basic and acidic residues" evidence="1">
    <location>
        <begin position="199"/>
        <end position="213"/>
    </location>
</feature>
<sequence>MLLFFSQTSNARQKKVDRLVDVAEELSILYDRKEINEQQFITRMNDRYEELGYKPYQVYKAWSKILVNVKTRFESNNNVFAKASDKRMAIIQRKFEPNFCRPGISSSSSSRTNARRIDLSQVFSAANARQEPLLEFLGPDEHERETERVREMNIDTTLPDGRIVETEVLPGNEEEIQDVDEPEGPPTTNRDIVNNDATMHSDDDTTAVRKENGQEGTKLQRKRKRIRTNYTPKRSKKNALTSSIERRSSAQPSYAARTSPTKNIRKAARKTPAAVCLTRSRTTAAAAARPSRQTATISNLRAAPRQRRRTPPAVEEEEEEEDEEDSMNNSEPRRSSRLRDLQTKEQQCFNNLQESASSSSFDTPNQPTQLQQPQKHADERRDDSFEEYAPTSQQNALTTSNRRGIRNQQQPLGVNPLNRRQALLNQQQQLTPSRSQRPDEYHNRLQQRRADKQQLTEQAAVEEPEQITLEHPFQVEQPESAATLSQSRPPQTAEPLPQRQFERPGILRHPIRFGVVSQNPSLDQQSPGNYQQQTDMLPPHHRHQHIAPQYQFQQGVLQQPATLSHFGNFGALQCRPPFLQQQPPGNVVADHQQRTTTSAVNPSLDIQHTASATLPQNQQPPIHEIRQIVKQQIPPPSLQPPPSFTVAGDQQQQTATSALNSSHELRHTAPANPGHIEQFVQPQNPFQQLQQPPVPDMNQPQLQHTAPATLPQQPPANPQVVQPQNPLQQEQQTSASQIRFQQLPPSEIRDPQPSIGFLERITEIHGKFLDSVNQILGNINNCNNNNN</sequence>